<evidence type="ECO:0000313" key="1">
    <source>
        <dbReference type="EMBL" id="NOU86692.1"/>
    </source>
</evidence>
<dbReference type="InterPro" id="IPR012341">
    <property type="entry name" value="6hp_glycosidase-like_sf"/>
</dbReference>
<sequence length="643" mass="72403">MQENKQRWTLGSNRIHWDVLQDSKLLHEDHLEMSGKKVSMIVRYGINQEGKLILSRKVVWPTLRTIPNDTHASMMHDFELEMMPIIQINGKKSENERPRLFQFNGLLHIYSVEENGIFIERTIFPSTDTKSALEKIVLTNTSNQFVSIEVISRRAKTTVKGVSGIYLIDVTHDAHGERTLGPNESLQFGVRIHAKHLKEPDEEINVTEEQMKRCLFVDELKESLHLETPNPDLNRMFEFAKLRTAESIFETKGGLMHSPGGGHYYAGIWTNDQIEYAGPLFPYLGNELGNEATLNALRLYTSFMGPDYQPIPSSIIAEGVDIWEGAGDRGDAAMYAYGASLFALATGNQEIAKELWPAIEWCLNYCERQKNSEGVIASDSDELEGRFPSGSANLSTSCLTYAAYLHAADLARALGKSEYAELYKVSAGELYEAIEEFFGATVEGFDTYRYYDGNDILRSWICIPLTMGIEKRKVETIKALLSPRLWSEDGLATQAGDTTFWDRSTLYGLRGMFAAGETEIAIAYLESYSSRRLLGEHVPYAVEAYPEGNQRHLSAESALYCRVITEGLFGIKPTGLNSFACVPRLPEGWDEMALRSIKAFGREFDLVVKSQSTHIELIVSSEKGNMHFEGVRGTAFEVQWCEF</sequence>
<dbReference type="Gene3D" id="1.50.10.10">
    <property type="match status" value="1"/>
</dbReference>
<keyword evidence="2" id="KW-1185">Reference proteome</keyword>
<dbReference type="InterPro" id="IPR008928">
    <property type="entry name" value="6-hairpin_glycosidase_sf"/>
</dbReference>
<dbReference type="Proteomes" id="UP000658690">
    <property type="component" value="Unassembled WGS sequence"/>
</dbReference>
<dbReference type="EMBL" id="WHOC01000069">
    <property type="protein sequence ID" value="NOU86692.1"/>
    <property type="molecule type" value="Genomic_DNA"/>
</dbReference>
<accession>A0ABX1Z0B7</accession>
<name>A0ABX1Z0B7_9BACL</name>
<gene>
    <name evidence="1" type="ORF">GC102_13035</name>
</gene>
<evidence type="ECO:0008006" key="3">
    <source>
        <dbReference type="Google" id="ProtNLM"/>
    </source>
</evidence>
<proteinExistence type="predicted"/>
<protein>
    <recommendedName>
        <fullName evidence="3">Glycosyl hydrolase 36 catalytic domain-containing protein</fullName>
    </recommendedName>
</protein>
<dbReference type="RefSeq" id="WP_171689938.1">
    <property type="nucleotide sequence ID" value="NZ_WHOC01000069.1"/>
</dbReference>
<organism evidence="1 2">
    <name type="scientific">Paenibacillus germinis</name>
    <dbReference type="NCBI Taxonomy" id="2654979"/>
    <lineage>
        <taxon>Bacteria</taxon>
        <taxon>Bacillati</taxon>
        <taxon>Bacillota</taxon>
        <taxon>Bacilli</taxon>
        <taxon>Bacillales</taxon>
        <taxon>Paenibacillaceae</taxon>
        <taxon>Paenibacillus</taxon>
    </lineage>
</organism>
<evidence type="ECO:0000313" key="2">
    <source>
        <dbReference type="Proteomes" id="UP000658690"/>
    </source>
</evidence>
<comment type="caution">
    <text evidence="1">The sequence shown here is derived from an EMBL/GenBank/DDBJ whole genome shotgun (WGS) entry which is preliminary data.</text>
</comment>
<dbReference type="SUPFAM" id="SSF48208">
    <property type="entry name" value="Six-hairpin glycosidases"/>
    <property type="match status" value="1"/>
</dbReference>
<reference evidence="1 2" key="1">
    <citation type="submission" date="2019-10" db="EMBL/GenBank/DDBJ databases">
        <title>Description of Paenibacillus choica sp. nov.</title>
        <authorList>
            <person name="Carlier A."/>
            <person name="Qi S."/>
        </authorList>
    </citation>
    <scope>NUCLEOTIDE SEQUENCE [LARGE SCALE GENOMIC DNA]</scope>
    <source>
        <strain evidence="1 2">LMG 31460</strain>
    </source>
</reference>